<accession>A0A0G1X8J9</accession>
<reference evidence="2 3" key="1">
    <citation type="journal article" date="2015" name="Nature">
        <title>rRNA introns, odd ribosomes, and small enigmatic genomes across a large radiation of phyla.</title>
        <authorList>
            <person name="Brown C.T."/>
            <person name="Hug L.A."/>
            <person name="Thomas B.C."/>
            <person name="Sharon I."/>
            <person name="Castelle C.J."/>
            <person name="Singh A."/>
            <person name="Wilkins M.J."/>
            <person name="Williams K.H."/>
            <person name="Banfield J.F."/>
        </authorList>
    </citation>
    <scope>NUCLEOTIDE SEQUENCE [LARGE SCALE GENOMIC DNA]</scope>
</reference>
<dbReference type="PANTHER" id="PTHR36836">
    <property type="entry name" value="COLANIC ACID BIOSYNTHESIS PROTEIN WCAK"/>
    <property type="match status" value="1"/>
</dbReference>
<comment type="caution">
    <text evidence="2">The sequence shown here is derived from an EMBL/GenBank/DDBJ whole genome shotgun (WGS) entry which is preliminary data.</text>
</comment>
<dbReference type="SUPFAM" id="SSF53756">
    <property type="entry name" value="UDP-Glycosyltransferase/glycogen phosphorylase"/>
    <property type="match status" value="1"/>
</dbReference>
<dbReference type="Proteomes" id="UP000034913">
    <property type="component" value="Unassembled WGS sequence"/>
</dbReference>
<gene>
    <name evidence="2" type="ORF">VF00_C0001G0050</name>
</gene>
<sequence length="407" mass="45856">MMGTVKRQLRTLANSLGLQLRLILARRWDNAINICHMGAWSGNMGDSVLLLGIQQELRRAAGDKPINFFPVNVQLTRVTPWLARVINHKFDLLLIGGGGLFLHKPESPSRSSWQLDITELELDILTIPVVVYGIGYNQFEFTDRLMPDLANRVLRHLQTKAALFSVRNRGTREEFIRRGLDPNKITVIPDPAMFVGPKPCPIPGLDPNKLNIGINLAADRLAWRYPAPAFETAKAWVMALGNALKAILAHHPGQIYYLSHMLKTDAFYTRILGQILGDKLIVLEDVLPQLFPPTLKLAPCFVDIYRQMSLVIGMRGHANIIPFGVATPVIAMSSHPKNRFFLEEIGTPEQLIDTRYLPDDATTQHIVQAIESTLARAEDLKAHYLKRKRELHQTAQLFNRQIVALLQ</sequence>
<name>A0A0G1X8J9_UNCK3</name>
<evidence type="ECO:0000313" key="2">
    <source>
        <dbReference type="EMBL" id="KKW27115.1"/>
    </source>
</evidence>
<evidence type="ECO:0000313" key="3">
    <source>
        <dbReference type="Proteomes" id="UP000034913"/>
    </source>
</evidence>
<protein>
    <recommendedName>
        <fullName evidence="1">Polysaccharide pyruvyl transferase domain-containing protein</fullName>
    </recommendedName>
</protein>
<feature type="domain" description="Polysaccharide pyruvyl transferase" evidence="1">
    <location>
        <begin position="43"/>
        <end position="335"/>
    </location>
</feature>
<dbReference type="AlphaFoldDB" id="A0A0G1X8J9"/>
<dbReference type="EMBL" id="LCRB01000001">
    <property type="protein sequence ID" value="KKW27115.1"/>
    <property type="molecule type" value="Genomic_DNA"/>
</dbReference>
<dbReference type="Pfam" id="PF04230">
    <property type="entry name" value="PS_pyruv_trans"/>
    <property type="match status" value="1"/>
</dbReference>
<evidence type="ECO:0000259" key="1">
    <source>
        <dbReference type="Pfam" id="PF04230"/>
    </source>
</evidence>
<dbReference type="InterPro" id="IPR007345">
    <property type="entry name" value="Polysacch_pyruvyl_Trfase"/>
</dbReference>
<organism evidence="2 3">
    <name type="scientific">candidate division Kazan bacterium GW2011_GWB1_52_7</name>
    <dbReference type="NCBI Taxonomy" id="1620414"/>
    <lineage>
        <taxon>Bacteria</taxon>
        <taxon>Bacteria division Kazan-3B-28</taxon>
    </lineage>
</organism>
<proteinExistence type="predicted"/>
<dbReference type="PANTHER" id="PTHR36836:SF1">
    <property type="entry name" value="COLANIC ACID BIOSYNTHESIS PROTEIN WCAK"/>
    <property type="match status" value="1"/>
</dbReference>